<name>A0A9X0AFE3_9HELO</name>
<dbReference type="OrthoDB" id="6038816at2759"/>
<gene>
    <name evidence="9" type="ORF">OCU04_009573</name>
</gene>
<comment type="subcellular location">
    <subcellularLocation>
        <location evidence="2 6">Secreted</location>
    </subcellularLocation>
</comment>
<comment type="catalytic activity">
    <reaction evidence="6">
        <text>[(1-&gt;4)-beta-D-glucosyl]n+m + reduced acceptor + O2 = 4-dehydro-beta-D-glucosyl-[(1-&gt;4)-beta-D-glucosyl]n-1 + [(1-&gt;4)-beta-D-glucosyl]m + acceptor + H2O.</text>
        <dbReference type="EC" id="1.14.99.56"/>
    </reaction>
</comment>
<keyword evidence="4 6" id="KW-1015">Disulfide bond</keyword>
<keyword evidence="5" id="KW-0325">Glycoprotein</keyword>
<evidence type="ECO:0000256" key="4">
    <source>
        <dbReference type="ARBA" id="ARBA00023157"/>
    </source>
</evidence>
<dbReference type="Gene3D" id="2.70.50.70">
    <property type="match status" value="1"/>
</dbReference>
<comment type="domain">
    <text evidence="6">Has a modular structure: an endo-beta-1,4-glucanase catalytic module at the N-terminus, a linker rich in serines and threonines, and a C-terminal carbohydrate-binding module (CBM).</text>
</comment>
<keyword evidence="6" id="KW-0136">Cellulose degradation</keyword>
<protein>
    <recommendedName>
        <fullName evidence="6">AA9 family lytic polysaccharide monooxygenase</fullName>
        <ecNumber evidence="6">1.14.99.56</ecNumber>
    </recommendedName>
    <alternativeName>
        <fullName evidence="6">Endo-beta-1,4-glucanase</fullName>
    </alternativeName>
    <alternativeName>
        <fullName evidence="6">Glycosyl hydrolase 61 family protein</fullName>
    </alternativeName>
</protein>
<keyword evidence="6" id="KW-0624">Polysaccharide degradation</keyword>
<evidence type="ECO:0000256" key="2">
    <source>
        <dbReference type="ARBA" id="ARBA00004613"/>
    </source>
</evidence>
<evidence type="ECO:0000256" key="7">
    <source>
        <dbReference type="SAM" id="SignalP"/>
    </source>
</evidence>
<feature type="chain" id="PRO_5040812382" description="AA9 family lytic polysaccharide monooxygenase" evidence="7">
    <location>
        <begin position="21"/>
        <end position="423"/>
    </location>
</feature>
<comment type="function">
    <text evidence="6">Lytic polysaccharide monooxygenase (LMPO) that depolymerizes crystalline and amorphous polysaccharides via the oxidation of scissile alpha- or beta-(1-4)-glycosidic bonds, yielding C1 and/or C4 oxidation products. Catalysis by LPMOs requires the reduction of the active-site copper from Cu(II) to Cu(I) by a reducing agent and H(2)O(2) or O(2) as a cosubstrate.</text>
</comment>
<proteinExistence type="predicted"/>
<evidence type="ECO:0000256" key="5">
    <source>
        <dbReference type="ARBA" id="ARBA00023180"/>
    </source>
</evidence>
<sequence>MMKTFNSLLGLSFLTCQVSAHYIFQSFTYKNIQYPPYGYIRMNNNYNSPIIDLASNDLRCNSGGETSNGTQTITVKAGDSFSFTADIPVYHQGPLSIYMAKAPTTAAAFDGSGQVWFKILDIGPTFTNQVATWNLYQTYTYTIPPNLPNGDYLLRIQQLGIHNPYPGGIPQFYIECAQITVTNGGSGTPGPLVSIPGAFSATDPGYTANIYSNFYNYTVPGPAVWASQGGSSVYTGISTGNNAATTLASMPAATGVVTTTAPATATGTRTTLTTVGTSTKTSASTSTSAAATPTGAVVQKYGQVCFFFLFFFSLQEGREVECHQNQTFVGLCTTFHFLRILRLFTFTYFIHLRSQNHTKTITNSSSRYYSAEVKDGLEERFVRRGVPVRLLMLIIASVCEYGWRGMGMGWGLRGGGKEEVGDV</sequence>
<comment type="caution">
    <text evidence="9">The sequence shown here is derived from an EMBL/GenBank/DDBJ whole genome shotgun (WGS) entry which is preliminary data.</text>
</comment>
<keyword evidence="10" id="KW-1185">Reference proteome</keyword>
<dbReference type="GO" id="GO:0030248">
    <property type="term" value="F:cellulose binding"/>
    <property type="evidence" value="ECO:0007669"/>
    <property type="project" value="UniProtKB-UniRule"/>
</dbReference>
<dbReference type="GO" id="GO:0030245">
    <property type="term" value="P:cellulose catabolic process"/>
    <property type="evidence" value="ECO:0007669"/>
    <property type="project" value="UniProtKB-UniRule"/>
</dbReference>
<keyword evidence="7" id="KW-0732">Signal</keyword>
<evidence type="ECO:0000256" key="6">
    <source>
        <dbReference type="RuleBase" id="RU368122"/>
    </source>
</evidence>
<keyword evidence="3 6" id="KW-0964">Secreted</keyword>
<dbReference type="PANTHER" id="PTHR33353">
    <property type="entry name" value="PUTATIVE (AFU_ORTHOLOGUE AFUA_1G12560)-RELATED"/>
    <property type="match status" value="1"/>
</dbReference>
<keyword evidence="6" id="KW-0119">Carbohydrate metabolism</keyword>
<dbReference type="GO" id="GO:0005576">
    <property type="term" value="C:extracellular region"/>
    <property type="evidence" value="ECO:0007669"/>
    <property type="project" value="UniProtKB-SubCell"/>
</dbReference>
<dbReference type="EC" id="1.14.99.56" evidence="6"/>
<dbReference type="InterPro" id="IPR049892">
    <property type="entry name" value="AA9"/>
</dbReference>
<dbReference type="GO" id="GO:0008810">
    <property type="term" value="F:cellulase activity"/>
    <property type="evidence" value="ECO:0007669"/>
    <property type="project" value="UniProtKB-UniRule"/>
</dbReference>
<dbReference type="AlphaFoldDB" id="A0A9X0AFE3"/>
<dbReference type="PANTHER" id="PTHR33353:SF11">
    <property type="entry name" value="GLYCOSYLHYDROLASE FAMILY 61-7 PROTEIN"/>
    <property type="match status" value="1"/>
</dbReference>
<dbReference type="Pfam" id="PF03443">
    <property type="entry name" value="AA9"/>
    <property type="match status" value="1"/>
</dbReference>
<evidence type="ECO:0000256" key="3">
    <source>
        <dbReference type="ARBA" id="ARBA00022525"/>
    </source>
</evidence>
<feature type="domain" description="Auxiliary Activity family 9 catalytic" evidence="8">
    <location>
        <begin position="21"/>
        <end position="214"/>
    </location>
</feature>
<dbReference type="EMBL" id="JAPEIS010000011">
    <property type="protein sequence ID" value="KAJ8061777.1"/>
    <property type="molecule type" value="Genomic_DNA"/>
</dbReference>
<dbReference type="InterPro" id="IPR005103">
    <property type="entry name" value="AA9_LPMO"/>
</dbReference>
<accession>A0A9X0AFE3</accession>
<evidence type="ECO:0000313" key="10">
    <source>
        <dbReference type="Proteomes" id="UP001152300"/>
    </source>
</evidence>
<organism evidence="9 10">
    <name type="scientific">Sclerotinia nivalis</name>
    <dbReference type="NCBI Taxonomy" id="352851"/>
    <lineage>
        <taxon>Eukaryota</taxon>
        <taxon>Fungi</taxon>
        <taxon>Dikarya</taxon>
        <taxon>Ascomycota</taxon>
        <taxon>Pezizomycotina</taxon>
        <taxon>Leotiomycetes</taxon>
        <taxon>Helotiales</taxon>
        <taxon>Sclerotiniaceae</taxon>
        <taxon>Sclerotinia</taxon>
    </lineage>
</organism>
<reference evidence="9" key="1">
    <citation type="submission" date="2022-11" db="EMBL/GenBank/DDBJ databases">
        <title>Genome Resource of Sclerotinia nivalis Strain SnTB1, a Plant Pathogen Isolated from American Ginseng.</title>
        <authorList>
            <person name="Fan S."/>
        </authorList>
    </citation>
    <scope>NUCLEOTIDE SEQUENCE</scope>
    <source>
        <strain evidence="9">SnTB1</strain>
    </source>
</reference>
<dbReference type="CDD" id="cd21175">
    <property type="entry name" value="LPMO_AA9"/>
    <property type="match status" value="1"/>
</dbReference>
<evidence type="ECO:0000256" key="1">
    <source>
        <dbReference type="ARBA" id="ARBA00001973"/>
    </source>
</evidence>
<feature type="signal peptide" evidence="7">
    <location>
        <begin position="1"/>
        <end position="20"/>
    </location>
</feature>
<comment type="cofactor">
    <cofactor evidence="1">
        <name>Cu(2+)</name>
        <dbReference type="ChEBI" id="CHEBI:29036"/>
    </cofactor>
</comment>
<evidence type="ECO:0000259" key="8">
    <source>
        <dbReference type="Pfam" id="PF03443"/>
    </source>
</evidence>
<dbReference type="Proteomes" id="UP001152300">
    <property type="component" value="Unassembled WGS sequence"/>
</dbReference>
<evidence type="ECO:0000313" key="9">
    <source>
        <dbReference type="EMBL" id="KAJ8061777.1"/>
    </source>
</evidence>